<reference evidence="3 4" key="1">
    <citation type="submission" date="2018-05" db="EMBL/GenBank/DDBJ databases">
        <title>Genomic Encyclopedia of Type Strains, Phase IV (KMG-IV): sequencing the most valuable type-strain genomes for metagenomic binning, comparative biology and taxonomic classification.</title>
        <authorList>
            <person name="Goeker M."/>
        </authorList>
    </citation>
    <scope>NUCLEOTIDE SEQUENCE [LARGE SCALE GENOMIC DNA]</scope>
    <source>
        <strain evidence="3 4">DSM 18773</strain>
    </source>
</reference>
<dbReference type="AlphaFoldDB" id="A0A316DFH8"/>
<organism evidence="3 4">
    <name type="scientific">Tumebacillus permanentifrigoris</name>
    <dbReference type="NCBI Taxonomy" id="378543"/>
    <lineage>
        <taxon>Bacteria</taxon>
        <taxon>Bacillati</taxon>
        <taxon>Bacillota</taxon>
        <taxon>Bacilli</taxon>
        <taxon>Bacillales</taxon>
        <taxon>Alicyclobacillaceae</taxon>
        <taxon>Tumebacillus</taxon>
    </lineage>
</organism>
<evidence type="ECO:0000313" key="3">
    <source>
        <dbReference type="EMBL" id="PWK16302.1"/>
    </source>
</evidence>
<feature type="compositionally biased region" description="Polar residues" evidence="1">
    <location>
        <begin position="83"/>
        <end position="92"/>
    </location>
</feature>
<feature type="region of interest" description="Disordered" evidence="1">
    <location>
        <begin position="68"/>
        <end position="92"/>
    </location>
</feature>
<dbReference type="Proteomes" id="UP000245634">
    <property type="component" value="Unassembled WGS sequence"/>
</dbReference>
<name>A0A316DFH8_9BACL</name>
<accession>A0A316DFH8</accession>
<dbReference type="PROSITE" id="PS51257">
    <property type="entry name" value="PROKAR_LIPOPROTEIN"/>
    <property type="match status" value="1"/>
</dbReference>
<keyword evidence="2" id="KW-0732">Signal</keyword>
<comment type="caution">
    <text evidence="3">The sequence shown here is derived from an EMBL/GenBank/DDBJ whole genome shotgun (WGS) entry which is preliminary data.</text>
</comment>
<feature type="signal peptide" evidence="2">
    <location>
        <begin position="1"/>
        <end position="27"/>
    </location>
</feature>
<evidence type="ECO:0000256" key="1">
    <source>
        <dbReference type="SAM" id="MobiDB-lite"/>
    </source>
</evidence>
<sequence>MKKRTSLFVIVSCALLSCMLVSPSLGAWWNEPGPNHKTFPSWPPNWPPGWSTHPHFHLLADAEVVPPEEPVEPPVVPPAIDSTWWNENGPNH</sequence>
<keyword evidence="4" id="KW-1185">Reference proteome</keyword>
<protein>
    <submittedName>
        <fullName evidence="3">Uncharacterized protein</fullName>
    </submittedName>
</protein>
<dbReference type="OrthoDB" id="9931409at2"/>
<feature type="chain" id="PRO_5038446743" evidence="2">
    <location>
        <begin position="28"/>
        <end position="92"/>
    </location>
</feature>
<evidence type="ECO:0000256" key="2">
    <source>
        <dbReference type="SAM" id="SignalP"/>
    </source>
</evidence>
<gene>
    <name evidence="3" type="ORF">C7459_101166</name>
</gene>
<dbReference type="EMBL" id="QGGL01000001">
    <property type="protein sequence ID" value="PWK16302.1"/>
    <property type="molecule type" value="Genomic_DNA"/>
</dbReference>
<evidence type="ECO:0000313" key="4">
    <source>
        <dbReference type="Proteomes" id="UP000245634"/>
    </source>
</evidence>
<proteinExistence type="predicted"/>